<feature type="domain" description="Peptidase S9 prolyl oligopeptidase catalytic" evidence="6">
    <location>
        <begin position="488"/>
        <end position="707"/>
    </location>
</feature>
<dbReference type="PANTHER" id="PTHR11757">
    <property type="entry name" value="PROTEASE FAMILY S9A OLIGOPEPTIDASE"/>
    <property type="match status" value="1"/>
</dbReference>
<keyword evidence="2" id="KW-0645">Protease</keyword>
<name>A0A6J7SAF0_9ZZZZ</name>
<evidence type="ECO:0000259" key="6">
    <source>
        <dbReference type="Pfam" id="PF00326"/>
    </source>
</evidence>
<gene>
    <name evidence="8" type="ORF">UFOPK4150_01894</name>
</gene>
<dbReference type="InterPro" id="IPR029058">
    <property type="entry name" value="AB_hydrolase_fold"/>
</dbReference>
<dbReference type="InterPro" id="IPR051543">
    <property type="entry name" value="Serine_Peptidase_S9A"/>
</dbReference>
<feature type="region of interest" description="Disordered" evidence="5">
    <location>
        <begin position="1"/>
        <end position="38"/>
    </location>
</feature>
<dbReference type="GO" id="GO:0006508">
    <property type="term" value="P:proteolysis"/>
    <property type="evidence" value="ECO:0007669"/>
    <property type="project" value="UniProtKB-KW"/>
</dbReference>
<evidence type="ECO:0000256" key="5">
    <source>
        <dbReference type="SAM" id="MobiDB-lite"/>
    </source>
</evidence>
<dbReference type="InterPro" id="IPR023302">
    <property type="entry name" value="Pept_S9A_N"/>
</dbReference>
<evidence type="ECO:0000256" key="3">
    <source>
        <dbReference type="ARBA" id="ARBA00022801"/>
    </source>
</evidence>
<dbReference type="GO" id="GO:0004252">
    <property type="term" value="F:serine-type endopeptidase activity"/>
    <property type="evidence" value="ECO:0007669"/>
    <property type="project" value="InterPro"/>
</dbReference>
<dbReference type="Pfam" id="PF02897">
    <property type="entry name" value="Peptidase_S9_N"/>
    <property type="match status" value="1"/>
</dbReference>
<dbReference type="Gene3D" id="3.40.50.1820">
    <property type="entry name" value="alpha/beta hydrolase"/>
    <property type="match status" value="1"/>
</dbReference>
<dbReference type="InterPro" id="IPR001375">
    <property type="entry name" value="Peptidase_S9_cat"/>
</dbReference>
<evidence type="ECO:0000313" key="8">
    <source>
        <dbReference type="EMBL" id="CAB5037832.1"/>
    </source>
</evidence>
<dbReference type="Pfam" id="PF00326">
    <property type="entry name" value="Peptidase_S9"/>
    <property type="match status" value="1"/>
</dbReference>
<dbReference type="Gene3D" id="2.130.10.120">
    <property type="entry name" value="Prolyl oligopeptidase, N-terminal domain"/>
    <property type="match status" value="1"/>
</dbReference>
<keyword evidence="3" id="KW-0378">Hydrolase</keyword>
<dbReference type="PRINTS" id="PR00862">
    <property type="entry name" value="PROLIGOPTASE"/>
</dbReference>
<reference evidence="8" key="1">
    <citation type="submission" date="2020-05" db="EMBL/GenBank/DDBJ databases">
        <authorList>
            <person name="Chiriac C."/>
            <person name="Salcher M."/>
            <person name="Ghai R."/>
            <person name="Kavagutti S V."/>
        </authorList>
    </citation>
    <scope>NUCLEOTIDE SEQUENCE</scope>
</reference>
<accession>A0A6J7SAF0</accession>
<dbReference type="SUPFAM" id="SSF53474">
    <property type="entry name" value="alpha/beta-Hydrolases"/>
    <property type="match status" value="1"/>
</dbReference>
<protein>
    <submittedName>
        <fullName evidence="8">Unannotated protein</fullName>
    </submittedName>
</protein>
<feature type="domain" description="Peptidase S9A N-terminal" evidence="7">
    <location>
        <begin position="32"/>
        <end position="413"/>
    </location>
</feature>
<evidence type="ECO:0000256" key="4">
    <source>
        <dbReference type="ARBA" id="ARBA00022825"/>
    </source>
</evidence>
<evidence type="ECO:0000256" key="2">
    <source>
        <dbReference type="ARBA" id="ARBA00022670"/>
    </source>
</evidence>
<sequence length="716" mass="79372">MNYGPDMSHAPIAPPAPGRGLGSGRGSASEDADPYAWIADPDEPATAAYLQAERDYYDERVSGLARLREILAREMSARVPDDEPSSPWEAEGWRYRLLTPEGNDYAQLVRRPVRDGSSAELLLIDLQKVHDDGGTGYLHEGLLEVSPDGRWLAWSVDLEGDEVYVLRFRDLRAGIDLEEVIPRTYYGSAWAADSASILYTVHDDAYRPHQVWRHVLGTPASADMLVFEDDDERMEVELCAARSGAWAMISLRGRGFTEEWLVPTGDFETSPRLVRPRELGLEYELEHAPGLRGTGSDGFLVTTNLDAPEFRVMWADVDDPSAWSPVIDGHPSERVWGVDAFELGYVLSLRRDGAAVLRVVPRDGDWFDVLPEHAGGMARMSRNDDWHAQVVTIALESFIHPAVWWDYSFDGSRAERHRRESVGVDLDAYVCERRLVLQPDGVNVPVILMRREDIRLDGSAPCVLYGYGSYEASCDPDWGIDWWRSLPSILDRGLVFAVGHPRGGGEMGRRWWVDGHLASKHHTFDDQAAVAEYLLDGVVSGVVTRGLSAGGLLQGALYGRRPELWAGVIAEVPFVDVVASMLDSTLPLTSQEWLEWGDPRDPEQAEWMSDYAPMLNLPDVVARPPLLVTGAVHDPRVLVREPARWVARLRASDPAHGEGDDPSSAVSPRTVLFRCETGAGAHGGPSGRYAELHYEAEIYAWALAVLGRASSEHIGD</sequence>
<comment type="similarity">
    <text evidence="1">Belongs to the peptidase S9A family.</text>
</comment>
<dbReference type="SUPFAM" id="SSF50993">
    <property type="entry name" value="Peptidase/esterase 'gauge' domain"/>
    <property type="match status" value="1"/>
</dbReference>
<keyword evidence="4" id="KW-0720">Serine protease</keyword>
<evidence type="ECO:0000256" key="1">
    <source>
        <dbReference type="ARBA" id="ARBA00005228"/>
    </source>
</evidence>
<dbReference type="AlphaFoldDB" id="A0A6J7SAF0"/>
<dbReference type="EMBL" id="CAFBPU010000047">
    <property type="protein sequence ID" value="CAB5037832.1"/>
    <property type="molecule type" value="Genomic_DNA"/>
</dbReference>
<evidence type="ECO:0000259" key="7">
    <source>
        <dbReference type="Pfam" id="PF02897"/>
    </source>
</evidence>
<dbReference type="InterPro" id="IPR002470">
    <property type="entry name" value="Peptidase_S9A"/>
</dbReference>
<dbReference type="PANTHER" id="PTHR11757:SF19">
    <property type="entry name" value="PROLYL ENDOPEPTIDASE-LIKE"/>
    <property type="match status" value="1"/>
</dbReference>
<organism evidence="8">
    <name type="scientific">freshwater metagenome</name>
    <dbReference type="NCBI Taxonomy" id="449393"/>
    <lineage>
        <taxon>unclassified sequences</taxon>
        <taxon>metagenomes</taxon>
        <taxon>ecological metagenomes</taxon>
    </lineage>
</organism>
<proteinExistence type="inferred from homology"/>